<feature type="chain" id="PRO_5007896175" evidence="1">
    <location>
        <begin position="25"/>
        <end position="104"/>
    </location>
</feature>
<accession>A0A168D4B5</accession>
<comment type="caution">
    <text evidence="2">The sequence shown here is derived from an EMBL/GenBank/DDBJ whole genome shotgun (WGS) entry which is preliminary data.</text>
</comment>
<dbReference type="EMBL" id="LVJH01000070">
    <property type="protein sequence ID" value="OAB33857.1"/>
    <property type="molecule type" value="Genomic_DNA"/>
</dbReference>
<protein>
    <submittedName>
        <fullName evidence="2">Uncharacterized protein</fullName>
    </submittedName>
</protein>
<proteinExistence type="predicted"/>
<reference evidence="2 3" key="1">
    <citation type="submission" date="2016-03" db="EMBL/GenBank/DDBJ databases">
        <title>Draft genome sequence of Paenibacillus glacialis DSM 22343.</title>
        <authorList>
            <person name="Shin S.-K."/>
            <person name="Yi H."/>
        </authorList>
    </citation>
    <scope>NUCLEOTIDE SEQUENCE [LARGE SCALE GENOMIC DNA]</scope>
    <source>
        <strain evidence="2 3">DSM 22343</strain>
    </source>
</reference>
<dbReference type="AlphaFoldDB" id="A0A168D4B5"/>
<gene>
    <name evidence="2" type="ORF">PGLA_23320</name>
</gene>
<keyword evidence="1" id="KW-0732">Signal</keyword>
<evidence type="ECO:0000313" key="3">
    <source>
        <dbReference type="Proteomes" id="UP000076967"/>
    </source>
</evidence>
<keyword evidence="3" id="KW-1185">Reference proteome</keyword>
<dbReference type="Proteomes" id="UP000076967">
    <property type="component" value="Unassembled WGS sequence"/>
</dbReference>
<sequence>MVKKLLLSISVILLLSVSSGVASANAALPNASVQSLSYEQWLHPGQTYQMGYGKGYTYYFHAYNNSLSLSSTGLVTALISGGGGYVMVYDRFGSLIEEGQFFVY</sequence>
<feature type="signal peptide" evidence="1">
    <location>
        <begin position="1"/>
        <end position="24"/>
    </location>
</feature>
<dbReference type="RefSeq" id="WP_068537600.1">
    <property type="nucleotide sequence ID" value="NZ_LVJH01000070.1"/>
</dbReference>
<organism evidence="2 3">
    <name type="scientific">Paenibacillus glacialis</name>
    <dbReference type="NCBI Taxonomy" id="494026"/>
    <lineage>
        <taxon>Bacteria</taxon>
        <taxon>Bacillati</taxon>
        <taxon>Bacillota</taxon>
        <taxon>Bacilli</taxon>
        <taxon>Bacillales</taxon>
        <taxon>Paenibacillaceae</taxon>
        <taxon>Paenibacillus</taxon>
    </lineage>
</organism>
<evidence type="ECO:0000313" key="2">
    <source>
        <dbReference type="EMBL" id="OAB33857.1"/>
    </source>
</evidence>
<evidence type="ECO:0000256" key="1">
    <source>
        <dbReference type="SAM" id="SignalP"/>
    </source>
</evidence>
<name>A0A168D4B5_9BACL</name>